<keyword evidence="2" id="KW-1185">Reference proteome</keyword>
<gene>
    <name evidence="1" type="ORF">KDD93_03760</name>
</gene>
<reference evidence="1 2" key="1">
    <citation type="submission" date="2021-04" db="EMBL/GenBank/DDBJ databases">
        <title>Molecular and phenotypic characterization and identification of bacterial isolates recovered from the Anatolian ground squirrels (Spermophilus xanthoprymnus) and which have the potential to form a new species in the Campylobacter genus.</title>
        <authorList>
            <person name="Aydin F."/>
            <person name="Abay S."/>
            <person name="Kayman T."/>
            <person name="Karakaya E."/>
            <person name="Mustak H.K."/>
            <person name="Mustak I.B."/>
            <person name="Bilgin N."/>
            <person name="Duzler A."/>
            <person name="Sahin O."/>
            <person name="Guran O."/>
            <person name="Saticioglu I.B."/>
        </authorList>
    </citation>
    <scope>NUCLEOTIDE SEQUENCE [LARGE SCALE GENOMIC DNA]</scope>
    <source>
        <strain evidence="2">faydin-G24</strain>
    </source>
</reference>
<dbReference type="Pfam" id="PF07922">
    <property type="entry name" value="Glyco_transf_52"/>
    <property type="match status" value="1"/>
</dbReference>
<sequence length="334" mass="39049">MLSLLKDKILSKNDNVNLIICTTPLQMVIARHIVQIYSDEKFYFLLIADTKNKNEIFDYYFKSLSKFCLKNFSFYISYNQILFLLELRIKGLLMPKINKIFISSIDNISVQTFLNSIKFDSVCTFDDGTANLVTDSYYDSLKYERSKLSINIPYLYDNWLNPKFTTSIIKNLSSIHYTIFKDIPNVIELNRQNSIDMRYICPFECDVKTDTNQKECIKIFLGSPELELQNDSQQIVAHFKINYVINHPRQIYKLRDVEILDTEGLIVEDYILSCLKNNPHIKYHIYTLFSSAALTMRNFNGVKITAVQTNRTKQVLNKNLKTLFQSVGIEILNF</sequence>
<dbReference type="Gene3D" id="3.30.370.20">
    <property type="match status" value="1"/>
</dbReference>
<dbReference type="EMBL" id="JAGSSW010000003">
    <property type="protein sequence ID" value="MBR8463690.1"/>
    <property type="molecule type" value="Genomic_DNA"/>
</dbReference>
<accession>A0ABS5HHD7</accession>
<protein>
    <submittedName>
        <fullName evidence="1">Uncharacterized protein</fullName>
    </submittedName>
</protein>
<dbReference type="InterPro" id="IPR012477">
    <property type="entry name" value="Glyco_transf_52"/>
</dbReference>
<dbReference type="RefSeq" id="WP_212140471.1">
    <property type="nucleotide sequence ID" value="NZ_JAGSSW010000003.1"/>
</dbReference>
<proteinExistence type="predicted"/>
<name>A0ABS5HHD7_9BACT</name>
<evidence type="ECO:0000313" key="1">
    <source>
        <dbReference type="EMBL" id="MBR8463690.1"/>
    </source>
</evidence>
<evidence type="ECO:0000313" key="2">
    <source>
        <dbReference type="Proteomes" id="UP000682951"/>
    </source>
</evidence>
<comment type="caution">
    <text evidence="1">The sequence shown here is derived from an EMBL/GenBank/DDBJ whole genome shotgun (WGS) entry which is preliminary data.</text>
</comment>
<dbReference type="Proteomes" id="UP000682951">
    <property type="component" value="Unassembled WGS sequence"/>
</dbReference>
<organism evidence="1 2">
    <name type="scientific">Campylobacter anatolicus</name>
    <dbReference type="NCBI Taxonomy" id="2829105"/>
    <lineage>
        <taxon>Bacteria</taxon>
        <taxon>Pseudomonadati</taxon>
        <taxon>Campylobacterota</taxon>
        <taxon>Epsilonproteobacteria</taxon>
        <taxon>Campylobacterales</taxon>
        <taxon>Campylobacteraceae</taxon>
        <taxon>Campylobacter</taxon>
    </lineage>
</organism>